<name>A0A6A6EGV6_9PEZI</name>
<dbReference type="Pfam" id="PF23189">
    <property type="entry name" value="UPF0261_C"/>
    <property type="match status" value="1"/>
</dbReference>
<evidence type="ECO:0000313" key="3">
    <source>
        <dbReference type="EMBL" id="KAF2189360.1"/>
    </source>
</evidence>
<dbReference type="PANTHER" id="PTHR31862">
    <property type="entry name" value="UPF0261 DOMAIN PROTEIN (AFU_ORTHOLOGUE AFUA_1G10120)"/>
    <property type="match status" value="1"/>
</dbReference>
<dbReference type="EMBL" id="ML994621">
    <property type="protein sequence ID" value="KAF2189360.1"/>
    <property type="molecule type" value="Genomic_DNA"/>
</dbReference>
<dbReference type="InterPro" id="IPR051353">
    <property type="entry name" value="Tobamovirus_resist_UPF0261"/>
</dbReference>
<protein>
    <submittedName>
        <fullName evidence="3">Uncharacterized protein</fullName>
    </submittedName>
</protein>
<dbReference type="CDD" id="cd15488">
    <property type="entry name" value="Tm-1-like"/>
    <property type="match status" value="1"/>
</dbReference>
<evidence type="ECO:0000259" key="2">
    <source>
        <dbReference type="Pfam" id="PF23189"/>
    </source>
</evidence>
<gene>
    <name evidence="3" type="ORF">K469DRAFT_63947</name>
</gene>
<dbReference type="Pfam" id="PF06792">
    <property type="entry name" value="UPF0261"/>
    <property type="match status" value="1"/>
</dbReference>
<dbReference type="InterPro" id="IPR044122">
    <property type="entry name" value="UPF0261_N"/>
</dbReference>
<feature type="domain" description="UPF0261" evidence="2">
    <location>
        <begin position="199"/>
        <end position="429"/>
    </location>
</feature>
<reference evidence="3" key="1">
    <citation type="journal article" date="2020" name="Stud. Mycol.">
        <title>101 Dothideomycetes genomes: a test case for predicting lifestyles and emergence of pathogens.</title>
        <authorList>
            <person name="Haridas S."/>
            <person name="Albert R."/>
            <person name="Binder M."/>
            <person name="Bloem J."/>
            <person name="Labutti K."/>
            <person name="Salamov A."/>
            <person name="Andreopoulos B."/>
            <person name="Baker S."/>
            <person name="Barry K."/>
            <person name="Bills G."/>
            <person name="Bluhm B."/>
            <person name="Cannon C."/>
            <person name="Castanera R."/>
            <person name="Culley D."/>
            <person name="Daum C."/>
            <person name="Ezra D."/>
            <person name="Gonzalez J."/>
            <person name="Henrissat B."/>
            <person name="Kuo A."/>
            <person name="Liang C."/>
            <person name="Lipzen A."/>
            <person name="Lutzoni F."/>
            <person name="Magnuson J."/>
            <person name="Mondo S."/>
            <person name="Nolan M."/>
            <person name="Ohm R."/>
            <person name="Pangilinan J."/>
            <person name="Park H.-J."/>
            <person name="Ramirez L."/>
            <person name="Alfaro M."/>
            <person name="Sun H."/>
            <person name="Tritt A."/>
            <person name="Yoshinaga Y."/>
            <person name="Zwiers L.-H."/>
            <person name="Turgeon B."/>
            <person name="Goodwin S."/>
            <person name="Spatafora J."/>
            <person name="Crous P."/>
            <person name="Grigoriev I."/>
        </authorList>
    </citation>
    <scope>NUCLEOTIDE SEQUENCE</scope>
    <source>
        <strain evidence="3">CBS 207.26</strain>
    </source>
</reference>
<dbReference type="Proteomes" id="UP000800200">
    <property type="component" value="Unassembled WGS sequence"/>
</dbReference>
<dbReference type="InterPro" id="IPR056778">
    <property type="entry name" value="UPF0261_C"/>
</dbReference>
<keyword evidence="4" id="KW-1185">Reference proteome</keyword>
<evidence type="ECO:0000259" key="1">
    <source>
        <dbReference type="Pfam" id="PF06792"/>
    </source>
</evidence>
<proteinExistence type="predicted"/>
<dbReference type="PIRSF" id="PIRSF033271">
    <property type="entry name" value="UCP033271"/>
    <property type="match status" value="1"/>
</dbReference>
<evidence type="ECO:0000313" key="4">
    <source>
        <dbReference type="Proteomes" id="UP000800200"/>
    </source>
</evidence>
<dbReference type="PANTHER" id="PTHR31862:SF1">
    <property type="entry name" value="UPF0261 DOMAIN PROTEIN (AFU_ORTHOLOGUE AFUA_1G10120)"/>
    <property type="match status" value="1"/>
</dbReference>
<organism evidence="3 4">
    <name type="scientific">Zopfia rhizophila CBS 207.26</name>
    <dbReference type="NCBI Taxonomy" id="1314779"/>
    <lineage>
        <taxon>Eukaryota</taxon>
        <taxon>Fungi</taxon>
        <taxon>Dikarya</taxon>
        <taxon>Ascomycota</taxon>
        <taxon>Pezizomycotina</taxon>
        <taxon>Dothideomycetes</taxon>
        <taxon>Dothideomycetes incertae sedis</taxon>
        <taxon>Zopfiaceae</taxon>
        <taxon>Zopfia</taxon>
    </lineage>
</organism>
<dbReference type="Gene3D" id="3.40.50.12030">
    <property type="entry name" value="Uncharacterised protein family UPF0261, NC domain"/>
    <property type="match status" value="1"/>
</dbReference>
<dbReference type="NCBIfam" id="NF002674">
    <property type="entry name" value="PRK02399.1-2"/>
    <property type="match status" value="1"/>
</dbReference>
<accession>A0A6A6EGV6</accession>
<dbReference type="InterPro" id="IPR008322">
    <property type="entry name" value="UPF0261"/>
</dbReference>
<dbReference type="AlphaFoldDB" id="A0A6A6EGV6"/>
<dbReference type="OrthoDB" id="10264588at2759"/>
<feature type="domain" description="UPF0261" evidence="1">
    <location>
        <begin position="4"/>
        <end position="183"/>
    </location>
</feature>
<dbReference type="Gene3D" id="3.40.50.12020">
    <property type="entry name" value="Uncharacterised protein family UPF0261, NN domain"/>
    <property type="match status" value="1"/>
</dbReference>
<sequence>MASPTILLVGTLDTKLDEYSHLHHLLSSRIPKATILLLDVGQSETFSPIITHTHHSILSYAHPPIDAGDLKSLPRGEVITSMIAATTPLVRQLYQDHKIHGAIALGGSGGTALASRIMRDALPLGFPKLIVSTVASGDTSSYVGETDITLMYSVVDIAGLNTMLRSVLANAAAAIHAMSISYQQSMISPLSSPSLGKTKKSIAISMFGVTTPAVTHARSYLESLSRDPNHNVEYEINVFHATGSGGRAMERMIAENRINAVLDLTTTELADELVGGNMSAGPNRLSAAAKAGIPQIVSVGACDMVNFGAMEVVPKEWKMAERKLFIHNPSVTLMRTSKDECVEIGRRIAERLKSNCTRKERVEVWLPLGGVSMLSTDGQTFEDKEADEALFGAIKDEMKGSAINVVEREGQDINDQEFAVGSAKRLVEMLEE</sequence>